<accession>A0A9P6FDA5</accession>
<evidence type="ECO:0000313" key="2">
    <source>
        <dbReference type="Proteomes" id="UP000723463"/>
    </source>
</evidence>
<protein>
    <submittedName>
        <fullName evidence="1">Uncharacterized protein</fullName>
    </submittedName>
</protein>
<dbReference type="EMBL" id="JAAAXW010000027">
    <property type="protein sequence ID" value="KAF9548698.1"/>
    <property type="molecule type" value="Genomic_DNA"/>
</dbReference>
<gene>
    <name evidence="1" type="ORF">EC957_005937</name>
</gene>
<comment type="caution">
    <text evidence="1">The sequence shown here is derived from an EMBL/GenBank/DDBJ whole genome shotgun (WGS) entry which is preliminary data.</text>
</comment>
<organism evidence="1 2">
    <name type="scientific">Mortierella hygrophila</name>
    <dbReference type="NCBI Taxonomy" id="979708"/>
    <lineage>
        <taxon>Eukaryota</taxon>
        <taxon>Fungi</taxon>
        <taxon>Fungi incertae sedis</taxon>
        <taxon>Mucoromycota</taxon>
        <taxon>Mortierellomycotina</taxon>
        <taxon>Mortierellomycetes</taxon>
        <taxon>Mortierellales</taxon>
        <taxon>Mortierellaceae</taxon>
        <taxon>Mortierella</taxon>
    </lineage>
</organism>
<sequence>MLVGLKEYFEESPARNISLVSFMKRFPDIHEKDRIISTWTGALSYLRQHSSQEKRQLYGTLRGYTPLELGKIVDKELQETKTERIMKTEKVTKTETTMKTKTTMNTETTQAQGQDPSLPALPSGLSPIYNEMFRTALQLLQEPGDVTKKKPAFSAFASFT</sequence>
<proteinExistence type="predicted"/>
<keyword evidence="2" id="KW-1185">Reference proteome</keyword>
<name>A0A9P6FDA5_9FUNG</name>
<reference evidence="1" key="1">
    <citation type="journal article" date="2020" name="Fungal Divers.">
        <title>Resolving the Mortierellaceae phylogeny through synthesis of multi-gene phylogenetics and phylogenomics.</title>
        <authorList>
            <person name="Vandepol N."/>
            <person name="Liber J."/>
            <person name="Desiro A."/>
            <person name="Na H."/>
            <person name="Kennedy M."/>
            <person name="Barry K."/>
            <person name="Grigoriev I.V."/>
            <person name="Miller A.N."/>
            <person name="O'Donnell K."/>
            <person name="Stajich J.E."/>
            <person name="Bonito G."/>
        </authorList>
    </citation>
    <scope>NUCLEOTIDE SEQUENCE</scope>
    <source>
        <strain evidence="1">NRRL 2591</strain>
    </source>
</reference>
<evidence type="ECO:0000313" key="1">
    <source>
        <dbReference type="EMBL" id="KAF9548698.1"/>
    </source>
</evidence>
<dbReference type="Proteomes" id="UP000723463">
    <property type="component" value="Unassembled WGS sequence"/>
</dbReference>
<dbReference type="AlphaFoldDB" id="A0A9P6FDA5"/>